<comment type="caution">
    <text evidence="1">The sequence shown here is derived from an EMBL/GenBank/DDBJ whole genome shotgun (WGS) entry which is preliminary data.</text>
</comment>
<keyword evidence="2" id="KW-1185">Reference proteome</keyword>
<dbReference type="EMBL" id="CM042890">
    <property type="protein sequence ID" value="KAI4311320.1"/>
    <property type="molecule type" value="Genomic_DNA"/>
</dbReference>
<dbReference type="Proteomes" id="UP001057402">
    <property type="component" value="Chromosome 11"/>
</dbReference>
<gene>
    <name evidence="1" type="ORF">MLD38_036226</name>
</gene>
<evidence type="ECO:0000313" key="1">
    <source>
        <dbReference type="EMBL" id="KAI4311320.1"/>
    </source>
</evidence>
<proteinExistence type="predicted"/>
<evidence type="ECO:0000313" key="2">
    <source>
        <dbReference type="Proteomes" id="UP001057402"/>
    </source>
</evidence>
<protein>
    <submittedName>
        <fullName evidence="1">Uncharacterized protein</fullName>
    </submittedName>
</protein>
<organism evidence="1 2">
    <name type="scientific">Melastoma candidum</name>
    <dbReference type="NCBI Taxonomy" id="119954"/>
    <lineage>
        <taxon>Eukaryota</taxon>
        <taxon>Viridiplantae</taxon>
        <taxon>Streptophyta</taxon>
        <taxon>Embryophyta</taxon>
        <taxon>Tracheophyta</taxon>
        <taxon>Spermatophyta</taxon>
        <taxon>Magnoliopsida</taxon>
        <taxon>eudicotyledons</taxon>
        <taxon>Gunneridae</taxon>
        <taxon>Pentapetalae</taxon>
        <taxon>rosids</taxon>
        <taxon>malvids</taxon>
        <taxon>Myrtales</taxon>
        <taxon>Melastomataceae</taxon>
        <taxon>Melastomatoideae</taxon>
        <taxon>Melastomateae</taxon>
        <taxon>Melastoma</taxon>
    </lineage>
</organism>
<sequence length="201" mass="21933">MPSMTPREHLRSSLEPFLSTSTANALLTTAQAKQLHCHLLRLHGHLPIPAVLLSWKLLIRSYTSHDLFSVSLSCFVQIRRFVEHFNHSLFPFVIKACAWWMDSWLGECVHGCVVKVGLEGDLYVGNALLSMYSKFGALCGGGTRQSNNASVGGSAELGPWRCLPHVVPEKSGAMTPLSEEVVQSGESNAILGLNGLTYEVG</sequence>
<reference evidence="2" key="1">
    <citation type="journal article" date="2023" name="Front. Plant Sci.">
        <title>Chromosomal-level genome assembly of Melastoma candidum provides insights into trichome evolution.</title>
        <authorList>
            <person name="Zhong Y."/>
            <person name="Wu W."/>
            <person name="Sun C."/>
            <person name="Zou P."/>
            <person name="Liu Y."/>
            <person name="Dai S."/>
            <person name="Zhou R."/>
        </authorList>
    </citation>
    <scope>NUCLEOTIDE SEQUENCE [LARGE SCALE GENOMIC DNA]</scope>
</reference>
<accession>A0ACB9LII8</accession>
<name>A0ACB9LII8_9MYRT</name>